<evidence type="ECO:0000256" key="3">
    <source>
        <dbReference type="ARBA" id="ARBA00022989"/>
    </source>
</evidence>
<dbReference type="PANTHER" id="PTHR11706">
    <property type="entry name" value="SOLUTE CARRIER PROTEIN FAMILY 11 MEMBER"/>
    <property type="match status" value="1"/>
</dbReference>
<dbReference type="GO" id="GO:0034755">
    <property type="term" value="P:iron ion transmembrane transport"/>
    <property type="evidence" value="ECO:0007669"/>
    <property type="project" value="TreeGrafter"/>
</dbReference>
<evidence type="ECO:0000256" key="2">
    <source>
        <dbReference type="ARBA" id="ARBA00022692"/>
    </source>
</evidence>
<feature type="transmembrane region" description="Helical" evidence="5">
    <location>
        <begin position="12"/>
        <end position="35"/>
    </location>
</feature>
<proteinExistence type="predicted"/>
<dbReference type="AlphaFoldDB" id="A0A381VGG9"/>
<evidence type="ECO:0008006" key="7">
    <source>
        <dbReference type="Google" id="ProtNLM"/>
    </source>
</evidence>
<feature type="transmembrane region" description="Helical" evidence="5">
    <location>
        <begin position="47"/>
        <end position="68"/>
    </location>
</feature>
<dbReference type="PANTHER" id="PTHR11706:SF3">
    <property type="entry name" value="METAL ION TRANSPORT PROTEIN"/>
    <property type="match status" value="1"/>
</dbReference>
<evidence type="ECO:0000256" key="1">
    <source>
        <dbReference type="ARBA" id="ARBA00004141"/>
    </source>
</evidence>
<organism evidence="6">
    <name type="scientific">marine metagenome</name>
    <dbReference type="NCBI Taxonomy" id="408172"/>
    <lineage>
        <taxon>unclassified sequences</taxon>
        <taxon>metagenomes</taxon>
        <taxon>ecological metagenomes</taxon>
    </lineage>
</organism>
<dbReference type="NCBIfam" id="NF037982">
    <property type="entry name" value="Nramp_1"/>
    <property type="match status" value="1"/>
</dbReference>
<name>A0A381VGG9_9ZZZZ</name>
<evidence type="ECO:0000313" key="6">
    <source>
        <dbReference type="EMBL" id="SVA39446.1"/>
    </source>
</evidence>
<keyword evidence="4 5" id="KW-0472">Membrane</keyword>
<feature type="transmembrane region" description="Helical" evidence="5">
    <location>
        <begin position="125"/>
        <end position="143"/>
    </location>
</feature>
<dbReference type="EMBL" id="UINC01008774">
    <property type="protein sequence ID" value="SVA39446.1"/>
    <property type="molecule type" value="Genomic_DNA"/>
</dbReference>
<evidence type="ECO:0000256" key="5">
    <source>
        <dbReference type="SAM" id="Phobius"/>
    </source>
</evidence>
<feature type="transmembrane region" description="Helical" evidence="5">
    <location>
        <begin position="89"/>
        <end position="119"/>
    </location>
</feature>
<dbReference type="GO" id="GO:0005384">
    <property type="term" value="F:manganese ion transmembrane transporter activity"/>
    <property type="evidence" value="ECO:0007669"/>
    <property type="project" value="TreeGrafter"/>
</dbReference>
<dbReference type="InterPro" id="IPR001046">
    <property type="entry name" value="NRAMP_fam"/>
</dbReference>
<reference evidence="6" key="1">
    <citation type="submission" date="2018-05" db="EMBL/GenBank/DDBJ databases">
        <authorList>
            <person name="Lanie J.A."/>
            <person name="Ng W.-L."/>
            <person name="Kazmierczak K.M."/>
            <person name="Andrzejewski T.M."/>
            <person name="Davidsen T.M."/>
            <person name="Wayne K.J."/>
            <person name="Tettelin H."/>
            <person name="Glass J.I."/>
            <person name="Rusch D."/>
            <person name="Podicherti R."/>
            <person name="Tsui H.-C.T."/>
            <person name="Winkler M.E."/>
        </authorList>
    </citation>
    <scope>NUCLEOTIDE SEQUENCE</scope>
</reference>
<comment type="subcellular location">
    <subcellularLocation>
        <location evidence="1">Membrane</location>
        <topology evidence="1">Multi-pass membrane protein</topology>
    </subcellularLocation>
</comment>
<keyword evidence="2 5" id="KW-0812">Transmembrane</keyword>
<dbReference type="GO" id="GO:0005886">
    <property type="term" value="C:plasma membrane"/>
    <property type="evidence" value="ECO:0007669"/>
    <property type="project" value="TreeGrafter"/>
</dbReference>
<dbReference type="Pfam" id="PF01566">
    <property type="entry name" value="Nramp"/>
    <property type="match status" value="1"/>
</dbReference>
<gene>
    <name evidence="6" type="ORF">METZ01_LOCUS92300</name>
</gene>
<keyword evidence="3 5" id="KW-1133">Transmembrane helix</keyword>
<feature type="non-terminal residue" evidence="6">
    <location>
        <position position="156"/>
    </location>
</feature>
<protein>
    <recommendedName>
        <fullName evidence="7">Manganese transporter</fullName>
    </recommendedName>
</protein>
<evidence type="ECO:0000256" key="4">
    <source>
        <dbReference type="ARBA" id="ARBA00023136"/>
    </source>
</evidence>
<accession>A0A381VGG9</accession>
<sequence>MEPKPAPTTLSGIIRHLGPGLIITATIVGSGELIATPKLAAETGYSLLWFIILGCLIKVFVQVELGRYTVTHGKTTLEAMNSVPGPKPIVSWMVWFWVIMYIGSTMQVAGMMGAIASLVVSDGSGWHLALIVGVAVICIALLLSGRYRLVEAVCIG</sequence>
<dbReference type="GO" id="GO:0015086">
    <property type="term" value="F:cadmium ion transmembrane transporter activity"/>
    <property type="evidence" value="ECO:0007669"/>
    <property type="project" value="TreeGrafter"/>
</dbReference>